<dbReference type="Proteomes" id="UP000239549">
    <property type="component" value="Unassembled WGS sequence"/>
</dbReference>
<dbReference type="AlphaFoldDB" id="A0A2L2XBF8"/>
<dbReference type="InterPro" id="IPR052368">
    <property type="entry name" value="2-oxoacid_oxidoreductase"/>
</dbReference>
<sequence>MKRYFDTGNRAITEGAILAGCKVFAGYPITPATEIAENMSRRLPEVGGYYVQAEDEMTGMHIAVGASLGGLKTMTATSGPGYILYADPYGWALGCEIPIVVVNAQRVGPVSGITGAPGQGEFYIARYPTHGGNAETIVLAPNSVQEAFSLTVEAFYLSERFRMPVTVLADQLVTDGWETLELPETREEIEKMGLRFKEREICRGPVFYPFTDQLDVPPVVMGHNTGGTCSDWTPTDEGYDTEEVEWAHKHSYRLINKVRNNKEVIRRYEEHFMDDDPDVVLVAYGSPSRVMISCVKKAREEGLKVGCIRPISLWPFLDDLYHRKTNYLVVELNYDGQLVREVQRCVPTGSNVHFFGKCGELPSVAEMLLQIKQILNGEPLVRSDNWEWEAW</sequence>
<dbReference type="Gene3D" id="3.40.50.970">
    <property type="match status" value="1"/>
</dbReference>
<dbReference type="InterPro" id="IPR033412">
    <property type="entry name" value="PFOR_II"/>
</dbReference>
<proteinExistence type="predicted"/>
<keyword evidence="5" id="KW-1185">Reference proteome</keyword>
<dbReference type="RefSeq" id="WP_104371721.1">
    <property type="nucleotide sequence ID" value="NZ_BFAV01000092.1"/>
</dbReference>
<evidence type="ECO:0000256" key="1">
    <source>
        <dbReference type="ARBA" id="ARBA00023002"/>
    </source>
</evidence>
<feature type="domain" description="Pyruvate flavodoxin/ferredoxin oxidoreductase pyrimidine binding" evidence="2">
    <location>
        <begin position="14"/>
        <end position="197"/>
    </location>
</feature>
<name>A0A2L2XBF8_9FIRM</name>
<gene>
    <name evidence="4" type="ORF">DCCM_2413</name>
</gene>
<keyword evidence="1" id="KW-0560">Oxidoreductase</keyword>
<dbReference type="CDD" id="cd07034">
    <property type="entry name" value="TPP_PYR_PFOR_IOR-alpha_like"/>
    <property type="match status" value="1"/>
</dbReference>
<dbReference type="Pfam" id="PF01855">
    <property type="entry name" value="POR_N"/>
    <property type="match status" value="1"/>
</dbReference>
<dbReference type="Gene3D" id="3.40.50.920">
    <property type="match status" value="1"/>
</dbReference>
<dbReference type="PANTHER" id="PTHR43088">
    <property type="entry name" value="SUBUNIT OF PYRUVATE:FLAVODOXIN OXIDOREDUCTASE-RELATED"/>
    <property type="match status" value="1"/>
</dbReference>
<protein>
    <submittedName>
        <fullName evidence="4">2-oxoglutarate oxidoreductase alpha subunit</fullName>
    </submittedName>
</protein>
<evidence type="ECO:0000313" key="5">
    <source>
        <dbReference type="Proteomes" id="UP000239549"/>
    </source>
</evidence>
<organism evidence="4 5">
    <name type="scientific">Desulfocucumis palustris</name>
    <dbReference type="NCBI Taxonomy" id="1898651"/>
    <lineage>
        <taxon>Bacteria</taxon>
        <taxon>Bacillati</taxon>
        <taxon>Bacillota</taxon>
        <taxon>Clostridia</taxon>
        <taxon>Eubacteriales</taxon>
        <taxon>Desulfocucumaceae</taxon>
        <taxon>Desulfocucumis</taxon>
    </lineage>
</organism>
<evidence type="ECO:0000259" key="2">
    <source>
        <dbReference type="Pfam" id="PF01855"/>
    </source>
</evidence>
<dbReference type="EMBL" id="BFAV01000092">
    <property type="protein sequence ID" value="GBF33314.1"/>
    <property type="molecule type" value="Genomic_DNA"/>
</dbReference>
<feature type="domain" description="Pyruvate:ferredoxin oxidoreductase core" evidence="3">
    <location>
        <begin position="278"/>
        <end position="359"/>
    </location>
</feature>
<evidence type="ECO:0000313" key="4">
    <source>
        <dbReference type="EMBL" id="GBF33314.1"/>
    </source>
</evidence>
<accession>A0A2L2XBF8</accession>
<reference evidence="5" key="1">
    <citation type="submission" date="2018-02" db="EMBL/GenBank/DDBJ databases">
        <title>Genome sequence of Desulfocucumis palustris strain NAW-5.</title>
        <authorList>
            <person name="Watanabe M."/>
            <person name="Kojima H."/>
            <person name="Fukui M."/>
        </authorList>
    </citation>
    <scope>NUCLEOTIDE SEQUENCE [LARGE SCALE GENOMIC DNA]</scope>
    <source>
        <strain evidence="5">NAW-5</strain>
    </source>
</reference>
<dbReference type="InterPro" id="IPR002880">
    <property type="entry name" value="Pyrv_Fd/Flavodoxin_OxRdtase_N"/>
</dbReference>
<dbReference type="PANTHER" id="PTHR43088:SF1">
    <property type="entry name" value="SUBUNIT OF PYRUVATE:FLAVODOXIN OXIDOREDUCTASE"/>
    <property type="match status" value="1"/>
</dbReference>
<dbReference type="OrthoDB" id="9794954at2"/>
<dbReference type="InterPro" id="IPR009014">
    <property type="entry name" value="Transketo_C/PFOR_II"/>
</dbReference>
<comment type="caution">
    <text evidence="4">The sequence shown here is derived from an EMBL/GenBank/DDBJ whole genome shotgun (WGS) entry which is preliminary data.</text>
</comment>
<evidence type="ECO:0000259" key="3">
    <source>
        <dbReference type="Pfam" id="PF17147"/>
    </source>
</evidence>
<dbReference type="Pfam" id="PF17147">
    <property type="entry name" value="PFOR_II"/>
    <property type="match status" value="1"/>
</dbReference>
<dbReference type="InterPro" id="IPR029061">
    <property type="entry name" value="THDP-binding"/>
</dbReference>
<dbReference type="SUPFAM" id="SSF52518">
    <property type="entry name" value="Thiamin diphosphate-binding fold (THDP-binding)"/>
    <property type="match status" value="1"/>
</dbReference>
<dbReference type="SUPFAM" id="SSF52922">
    <property type="entry name" value="TK C-terminal domain-like"/>
    <property type="match status" value="1"/>
</dbReference>
<dbReference type="GO" id="GO:0016491">
    <property type="term" value="F:oxidoreductase activity"/>
    <property type="evidence" value="ECO:0007669"/>
    <property type="project" value="UniProtKB-KW"/>
</dbReference>